<sequence>MLFGLLKPMHKACQLRYFFVFLLDKVLGRNLSKTSYFELGSRNKSTQINFELN</sequence>
<proteinExistence type="predicted"/>
<dbReference type="Proteomes" id="UP000253919">
    <property type="component" value="Unassembled WGS sequence"/>
</dbReference>
<evidence type="ECO:0000313" key="2">
    <source>
        <dbReference type="Proteomes" id="UP000253919"/>
    </source>
</evidence>
<keyword evidence="2" id="KW-1185">Reference proteome</keyword>
<name>A0A369QKK3_9BACT</name>
<organism evidence="1 2">
    <name type="scientific">Adhaeribacter pallidiroseus</name>
    <dbReference type="NCBI Taxonomy" id="2072847"/>
    <lineage>
        <taxon>Bacteria</taxon>
        <taxon>Pseudomonadati</taxon>
        <taxon>Bacteroidota</taxon>
        <taxon>Cytophagia</taxon>
        <taxon>Cytophagales</taxon>
        <taxon>Hymenobacteraceae</taxon>
        <taxon>Adhaeribacter</taxon>
    </lineage>
</organism>
<dbReference type="EMBL" id="QASA01000001">
    <property type="protein sequence ID" value="RDC63379.1"/>
    <property type="molecule type" value="Genomic_DNA"/>
</dbReference>
<comment type="caution">
    <text evidence="1">The sequence shown here is derived from an EMBL/GenBank/DDBJ whole genome shotgun (WGS) entry which is preliminary data.</text>
</comment>
<accession>A0A369QKK3</accession>
<evidence type="ECO:0000313" key="1">
    <source>
        <dbReference type="EMBL" id="RDC63379.1"/>
    </source>
</evidence>
<protein>
    <submittedName>
        <fullName evidence="1">Uncharacterized protein</fullName>
    </submittedName>
</protein>
<reference evidence="1 2" key="1">
    <citation type="submission" date="2018-04" db="EMBL/GenBank/DDBJ databases">
        <title>Adhaeribacter sp. HMF7616 genome sequencing and assembly.</title>
        <authorList>
            <person name="Kang H."/>
            <person name="Kang J."/>
            <person name="Cha I."/>
            <person name="Kim H."/>
            <person name="Joh K."/>
        </authorList>
    </citation>
    <scope>NUCLEOTIDE SEQUENCE [LARGE SCALE GENOMIC DNA]</scope>
    <source>
        <strain evidence="1 2">HMF7616</strain>
    </source>
</reference>
<gene>
    <name evidence="1" type="ORF">AHMF7616_01982</name>
</gene>
<dbReference type="AlphaFoldDB" id="A0A369QKK3"/>